<dbReference type="InterPro" id="IPR049540">
    <property type="entry name" value="Spt6-like_S1"/>
</dbReference>
<dbReference type="GO" id="GO:0033554">
    <property type="term" value="P:cellular response to stress"/>
    <property type="evidence" value="ECO:0007669"/>
    <property type="project" value="EnsemblFungi"/>
</dbReference>
<dbReference type="InterPro" id="IPR037027">
    <property type="entry name" value="YqgF/RNaseH-like_dom_sf"/>
</dbReference>
<dbReference type="GO" id="GO:0003677">
    <property type="term" value="F:DNA binding"/>
    <property type="evidence" value="ECO:0007669"/>
    <property type="project" value="InterPro"/>
</dbReference>
<evidence type="ECO:0000256" key="6">
    <source>
        <dbReference type="ARBA" id="ARBA00022999"/>
    </source>
</evidence>
<dbReference type="Pfam" id="PF14633">
    <property type="entry name" value="SH2_2"/>
    <property type="match status" value="1"/>
</dbReference>
<dbReference type="SUPFAM" id="SSF55550">
    <property type="entry name" value="SH2 domain"/>
    <property type="match status" value="1"/>
</dbReference>
<evidence type="ECO:0000256" key="2">
    <source>
        <dbReference type="ARBA" id="ARBA00004286"/>
    </source>
</evidence>
<dbReference type="InterPro" id="IPR023319">
    <property type="entry name" value="Tex-like_HTH_dom_sf"/>
</dbReference>
<dbReference type="GO" id="GO:0016973">
    <property type="term" value="P:poly(A)+ mRNA export from nucleus"/>
    <property type="evidence" value="ECO:0007669"/>
    <property type="project" value="EnsemblFungi"/>
</dbReference>
<dbReference type="Gene3D" id="1.10.10.2740">
    <property type="entry name" value="Spt6, Death-like domain"/>
    <property type="match status" value="1"/>
</dbReference>
<keyword evidence="5" id="KW-0158">Chromosome</keyword>
<dbReference type="InterPro" id="IPR032706">
    <property type="entry name" value="Spt6_HHH"/>
</dbReference>
<comment type="function">
    <text evidence="9">Histone H3-H4 chaperone that plays a role in maintenance of chromatin structure during RNA polymerase II transcription elongation thereby repressing transcription initiation from cryptic promoters. Mediates the reassembly of nucleosomes onto the promoters of at least a selected set of genes during repression; the nucleosome reassembly is essential for transcriptional repression. Essential for viability.</text>
</comment>
<comment type="similarity">
    <text evidence="3 10">Belongs to the SPT6 family.</text>
</comment>
<gene>
    <name evidence="14" type="ORF">WICANDRAFT_83037</name>
</gene>
<dbReference type="Pfam" id="PF21710">
    <property type="entry name" value="Spt6_S1"/>
    <property type="match status" value="1"/>
</dbReference>
<proteinExistence type="inferred from homology"/>
<dbReference type="GO" id="GO:0032968">
    <property type="term" value="P:positive regulation of transcription elongation by RNA polymerase II"/>
    <property type="evidence" value="ECO:0007669"/>
    <property type="project" value="EnsemblFungi"/>
</dbReference>
<evidence type="ECO:0000313" key="15">
    <source>
        <dbReference type="Proteomes" id="UP000094112"/>
    </source>
</evidence>
<keyword evidence="6 11" id="KW-0727">SH2 domain</keyword>
<keyword evidence="7 10" id="KW-0804">Transcription</keyword>
<keyword evidence="8 10" id="KW-0539">Nucleus</keyword>
<dbReference type="InterPro" id="IPR035019">
    <property type="entry name" value="Spt6_SH2_N"/>
</dbReference>
<dbReference type="Pfam" id="PF14635">
    <property type="entry name" value="HHH_7"/>
    <property type="match status" value="1"/>
</dbReference>
<feature type="compositionally biased region" description="Basic and acidic residues" evidence="12">
    <location>
        <begin position="69"/>
        <end position="81"/>
    </location>
</feature>
<protein>
    <recommendedName>
        <fullName evidence="4 10">Transcription elongation factor Spt6</fullName>
    </recommendedName>
</protein>
<keyword evidence="15" id="KW-1185">Reference proteome</keyword>
<dbReference type="InterPro" id="IPR028231">
    <property type="entry name" value="Spt6_YqgF"/>
</dbReference>
<dbReference type="Proteomes" id="UP000094112">
    <property type="component" value="Unassembled WGS sequence"/>
</dbReference>
<dbReference type="Gene3D" id="1.10.10.650">
    <property type="entry name" value="RuvA domain 2-like"/>
    <property type="match status" value="1"/>
</dbReference>
<dbReference type="GeneID" id="30202725"/>
<dbReference type="Gene3D" id="1.10.150.850">
    <property type="entry name" value="Spt6, helix-hairpin-helix domain"/>
    <property type="match status" value="1"/>
</dbReference>
<dbReference type="GO" id="GO:0031440">
    <property type="term" value="P:regulation of mRNA 3'-end processing"/>
    <property type="evidence" value="ECO:0007669"/>
    <property type="project" value="EnsemblFungi"/>
</dbReference>
<dbReference type="Gene3D" id="1.10.3500.10">
    <property type="entry name" value="Tex N-terminal region-like"/>
    <property type="match status" value="1"/>
</dbReference>
<dbReference type="SUPFAM" id="SSF53098">
    <property type="entry name" value="Ribonuclease H-like"/>
    <property type="match status" value="1"/>
</dbReference>
<comment type="function">
    <text evidence="10">Plays a role in maintenance of chromatin structure during RNA polymerase II transcription elongation thereby repressing transcription initiation from cryptic promoters. Mediates the reassembly of nucleosomes onto the promoters of at least a selected set of genes during repression; the nucleosome reassembly is essential for transcriptional repression.</text>
</comment>
<dbReference type="InterPro" id="IPR010994">
    <property type="entry name" value="RuvA_2-like"/>
</dbReference>
<feature type="compositionally biased region" description="Basic and acidic residues" evidence="12">
    <location>
        <begin position="173"/>
        <end position="185"/>
    </location>
</feature>
<dbReference type="GO" id="GO:0042393">
    <property type="term" value="F:histone binding"/>
    <property type="evidence" value="ECO:0007669"/>
    <property type="project" value="EnsemblFungi"/>
</dbReference>
<dbReference type="PIRSF" id="PIRSF036947">
    <property type="entry name" value="Spt6"/>
    <property type="match status" value="1"/>
</dbReference>
<dbReference type="GO" id="GO:0000122">
    <property type="term" value="P:negative regulation of transcription by RNA polymerase II"/>
    <property type="evidence" value="ECO:0007669"/>
    <property type="project" value="EnsemblFungi"/>
</dbReference>
<dbReference type="InterPro" id="IPR035420">
    <property type="entry name" value="Spt6_SH2"/>
</dbReference>
<dbReference type="RefSeq" id="XP_019039900.1">
    <property type="nucleotide sequence ID" value="XM_019185479.1"/>
</dbReference>
<feature type="region of interest" description="Disordered" evidence="12">
    <location>
        <begin position="1"/>
        <end position="185"/>
    </location>
</feature>
<feature type="compositionally biased region" description="Acidic residues" evidence="12">
    <location>
        <begin position="129"/>
        <end position="139"/>
    </location>
</feature>
<dbReference type="PROSITE" id="PS50001">
    <property type="entry name" value="SH2"/>
    <property type="match status" value="1"/>
</dbReference>
<evidence type="ECO:0000256" key="12">
    <source>
        <dbReference type="SAM" id="MobiDB-lite"/>
    </source>
</evidence>
<dbReference type="Gene3D" id="3.30.420.140">
    <property type="entry name" value="YqgF/RNase H-like domain"/>
    <property type="match status" value="1"/>
</dbReference>
<dbReference type="Pfam" id="PF14641">
    <property type="entry name" value="HTH_44"/>
    <property type="match status" value="1"/>
</dbReference>
<dbReference type="InterPro" id="IPR035018">
    <property type="entry name" value="Spt6_SH2_C"/>
</dbReference>
<dbReference type="FunFam" id="3.30.505.10:FF:000065">
    <property type="entry name" value="Transcription elongation factor SPT6"/>
    <property type="match status" value="1"/>
</dbReference>
<dbReference type="GO" id="GO:0000791">
    <property type="term" value="C:euchromatin"/>
    <property type="evidence" value="ECO:0007669"/>
    <property type="project" value="EnsemblFungi"/>
</dbReference>
<evidence type="ECO:0000256" key="5">
    <source>
        <dbReference type="ARBA" id="ARBA00022454"/>
    </source>
</evidence>
<dbReference type="InterPro" id="IPR028083">
    <property type="entry name" value="Spt6_acidic_N_dom"/>
</dbReference>
<dbReference type="EMBL" id="KV454209">
    <property type="protein sequence ID" value="ODQ60693.1"/>
    <property type="molecule type" value="Genomic_DNA"/>
</dbReference>
<dbReference type="CDD" id="cd09928">
    <property type="entry name" value="SH2_Cterm_SPT6_like"/>
    <property type="match status" value="1"/>
</dbReference>
<dbReference type="Pfam" id="PF22706">
    <property type="entry name" value="Tex_central_region"/>
    <property type="match status" value="1"/>
</dbReference>
<dbReference type="STRING" id="683960.A0A1E3P5P1"/>
<comment type="subcellular location">
    <subcellularLocation>
        <location evidence="2">Chromosome</location>
    </subcellularLocation>
    <subcellularLocation>
        <location evidence="1 10">Nucleus</location>
    </subcellularLocation>
</comment>
<dbReference type="GO" id="GO:0008023">
    <property type="term" value="C:transcription elongation factor complex"/>
    <property type="evidence" value="ECO:0007669"/>
    <property type="project" value="TreeGrafter"/>
</dbReference>
<dbReference type="OrthoDB" id="995477at2759"/>
<dbReference type="SUPFAM" id="SSF47781">
    <property type="entry name" value="RuvA domain 2-like"/>
    <property type="match status" value="2"/>
</dbReference>
<dbReference type="InterPro" id="IPR023323">
    <property type="entry name" value="Tex-like_dom_sf"/>
</dbReference>
<evidence type="ECO:0000256" key="9">
    <source>
        <dbReference type="ARBA" id="ARBA00093389"/>
    </source>
</evidence>
<dbReference type="GO" id="GO:0005721">
    <property type="term" value="C:pericentric heterochromatin"/>
    <property type="evidence" value="ECO:0007669"/>
    <property type="project" value="EnsemblFungi"/>
</dbReference>
<name>A0A1E3P5P1_WICAA</name>
<evidence type="ECO:0000259" key="13">
    <source>
        <dbReference type="PROSITE" id="PS50001"/>
    </source>
</evidence>
<accession>A0A1E3P5P1</accession>
<dbReference type="InterPro" id="IPR055179">
    <property type="entry name" value="Tex-like_central_region"/>
</dbReference>
<evidence type="ECO:0000313" key="14">
    <source>
        <dbReference type="EMBL" id="ODQ60693.1"/>
    </source>
</evidence>
<dbReference type="FunFam" id="3.30.505.10:FF:000056">
    <property type="entry name" value="Transcription elongation factor Spt6"/>
    <property type="match status" value="1"/>
</dbReference>
<dbReference type="FunFam" id="1.10.10.2740:FF:000002">
    <property type="entry name" value="Transcription elongation factor Spt6"/>
    <property type="match status" value="1"/>
</dbReference>
<dbReference type="GO" id="GO:0006334">
    <property type="term" value="P:nucleosome assembly"/>
    <property type="evidence" value="ECO:0007669"/>
    <property type="project" value="EnsemblFungi"/>
</dbReference>
<dbReference type="InterPro" id="IPR000980">
    <property type="entry name" value="SH2"/>
</dbReference>
<dbReference type="GO" id="GO:0140673">
    <property type="term" value="P:transcription elongation-coupled chromatin remodeling"/>
    <property type="evidence" value="ECO:0007669"/>
    <property type="project" value="EnsemblFungi"/>
</dbReference>
<evidence type="ECO:0000256" key="10">
    <source>
        <dbReference type="PIRNR" id="PIRNR036947"/>
    </source>
</evidence>
<evidence type="ECO:0000256" key="1">
    <source>
        <dbReference type="ARBA" id="ARBA00004123"/>
    </source>
</evidence>
<dbReference type="GO" id="GO:0000082">
    <property type="term" value="P:G1/S transition of mitotic cell cycle"/>
    <property type="evidence" value="ECO:0007669"/>
    <property type="project" value="EnsemblFungi"/>
</dbReference>
<feature type="compositionally biased region" description="Acidic residues" evidence="12">
    <location>
        <begin position="16"/>
        <end position="40"/>
    </location>
</feature>
<reference evidence="14 15" key="1">
    <citation type="journal article" date="2016" name="Proc. Natl. Acad. Sci. U.S.A.">
        <title>Comparative genomics of biotechnologically important yeasts.</title>
        <authorList>
            <person name="Riley R."/>
            <person name="Haridas S."/>
            <person name="Wolfe K.H."/>
            <person name="Lopes M.R."/>
            <person name="Hittinger C.T."/>
            <person name="Goeker M."/>
            <person name="Salamov A.A."/>
            <person name="Wisecaver J.H."/>
            <person name="Long T.M."/>
            <person name="Calvey C.H."/>
            <person name="Aerts A.L."/>
            <person name="Barry K.W."/>
            <person name="Choi C."/>
            <person name="Clum A."/>
            <person name="Coughlan A.Y."/>
            <person name="Deshpande S."/>
            <person name="Douglass A.P."/>
            <person name="Hanson S.J."/>
            <person name="Klenk H.-P."/>
            <person name="LaButti K.M."/>
            <person name="Lapidus A."/>
            <person name="Lindquist E.A."/>
            <person name="Lipzen A.M."/>
            <person name="Meier-Kolthoff J.P."/>
            <person name="Ohm R.A."/>
            <person name="Otillar R.P."/>
            <person name="Pangilinan J.L."/>
            <person name="Peng Y."/>
            <person name="Rokas A."/>
            <person name="Rosa C.A."/>
            <person name="Scheuner C."/>
            <person name="Sibirny A.A."/>
            <person name="Slot J.C."/>
            <person name="Stielow J.B."/>
            <person name="Sun H."/>
            <person name="Kurtzman C.P."/>
            <person name="Blackwell M."/>
            <person name="Grigoriev I.V."/>
            <person name="Jeffries T.W."/>
        </authorList>
    </citation>
    <scope>NUCLEOTIDE SEQUENCE [LARGE SCALE GENOMIC DNA]</scope>
    <source>
        <strain evidence="15">ATCC 58044 / CBS 1984 / NCYC 433 / NRRL Y-366-8</strain>
    </source>
</reference>
<dbReference type="InterPro" id="IPR028088">
    <property type="entry name" value="Spt6_HTH_DNA-bd_dom"/>
</dbReference>
<dbReference type="PANTHER" id="PTHR10145:SF6">
    <property type="entry name" value="TRANSCRIPTION ELONGATION FACTOR SPT6"/>
    <property type="match status" value="1"/>
</dbReference>
<dbReference type="InterPro" id="IPR042066">
    <property type="entry name" value="Spt6_death-like"/>
</dbReference>
<feature type="domain" description="SH2" evidence="13">
    <location>
        <begin position="1194"/>
        <end position="1276"/>
    </location>
</feature>
<dbReference type="Pfam" id="PF14639">
    <property type="entry name" value="YqgF"/>
    <property type="match status" value="1"/>
</dbReference>
<evidence type="ECO:0000256" key="3">
    <source>
        <dbReference type="ARBA" id="ARBA00009253"/>
    </source>
</evidence>
<evidence type="ECO:0000256" key="11">
    <source>
        <dbReference type="PROSITE-ProRule" id="PRU00191"/>
    </source>
</evidence>
<organism evidence="14 15">
    <name type="scientific">Wickerhamomyces anomalus (strain ATCC 58044 / CBS 1984 / NCYC 433 / NRRL Y-366-8)</name>
    <name type="common">Yeast</name>
    <name type="synonym">Hansenula anomala</name>
    <dbReference type="NCBI Taxonomy" id="683960"/>
    <lineage>
        <taxon>Eukaryota</taxon>
        <taxon>Fungi</taxon>
        <taxon>Dikarya</taxon>
        <taxon>Ascomycota</taxon>
        <taxon>Saccharomycotina</taxon>
        <taxon>Saccharomycetes</taxon>
        <taxon>Phaffomycetales</taxon>
        <taxon>Wickerhamomycetaceae</taxon>
        <taxon>Wickerhamomyces</taxon>
    </lineage>
</organism>
<dbReference type="PANTHER" id="PTHR10145">
    <property type="entry name" value="TRANSCRIPTION ELONGATION FACTOR SPT6"/>
    <property type="match status" value="1"/>
</dbReference>
<feature type="compositionally biased region" description="Acidic residues" evidence="12">
    <location>
        <begin position="82"/>
        <end position="91"/>
    </location>
</feature>
<evidence type="ECO:0000256" key="4">
    <source>
        <dbReference type="ARBA" id="ARBA00020248"/>
    </source>
</evidence>
<dbReference type="GO" id="GO:0001073">
    <property type="term" value="F:transcription antitermination factor activity, DNA binding"/>
    <property type="evidence" value="ECO:0007669"/>
    <property type="project" value="EnsemblFungi"/>
</dbReference>
<dbReference type="Gene3D" id="3.30.505.10">
    <property type="entry name" value="SH2 domain"/>
    <property type="match status" value="2"/>
</dbReference>
<sequence length="1439" mass="164988">MSALDDEEMKHRSSEGEGDDLQQNEAFDSSEEEEDDDEEEIQKIRDGFIVDDDEEGERERKKKKHKRRREAEREKEAKEDEGLLDEDDLDLLMENSGATKVKEKSKFKRLKRAPAEEVQQPKGGLNDFFSDEEDEEEVGGEAVSRGSNRAPRNMVDELDDFIEEDEFSDLDEEARQEIRERRKQERLKPTEISGIDSEKVDELYDIFGDGEDYAWALEGEEDEGDGEDDSKPQLQDIYEPEELKARLLTDNDRVIRDTDVPERYQELRRHIKDYDLNEDDFYYEKEWIAYQLETEKSLATSEAYDQQSFKESVFDALTFIAKQNLEVPFIYSHRRDHLLKTTIIGEGEDVQTDVQTLLNEDDLWRIVQLDIEFHSLLEKRKQVEKLMNELQLEDEVVNTYFSNARTITDLQDLYDYINFKYSAELKDLGLKKHNKSSIYEKVKADRLFEAVNAIGISADHAAENIIQQSRLYPTNDEERKPYEIVEEICDDPASLYAKPTQALEVAKHYFAEELFVDVRMRGYLRDTFRQYSSLSIALTEQGRLKIDKNSPYADFKYAINRSIESLYTKPDLFLRMLEAESLRLVEIKLNIISYDEFFEAMLGLIASDGESDVASDWNSFRRSALDVALKKLLPLVVLNIKEDIRRECERNLFYDVRAAFLKKIDQAPYQPQGTEFGTVPRVLAITAGKGRFGIDAIICSLLSEHGEFVEDRKLDGNPLRHKDRLQEGEVAFDVEFSAIVKDLRPDVIGINGFNVQSYKLFQALEKIIEEQRLTVEGDDSKLIEVVWVNDEIATRYQLSIKALEEFPDKPTIVRYTIGLARYLQSPLLEYVSLGPDMASLAIHKHQNLLNEDRLIQAIKSALVDIVNMVGVDINKCVSNQYLASALPYVAGLGDRKAFGLLRAVQQHPLFSRQALITDENIRIGSTIFLNCASFLRIPQHVTRRAAVRSNDDAEAVTLLDDTRIHPEDYALADKMAADALDLDEDEIEELKDAPAGETIVDRLMERGPEILQSLILEDYSRQLELTYHKKKRATLQMILEELQGPFGEIRRSFHFLRPEEIFTTLTGDSPDDFYTGMVLPISIKRVGNYQVSGVTANQIDCVANADKAVERDNRPIPEIFSNGQTVPAKILDIDYKTFSAVVSLLPRDIKTPAIKATVVKESSQWDFKKEADDERAEQVKSDSSKKINRVIKHPLFQNFNSAQAQNYLAPKERGSLIIRPSSKGNDHIAITWKVDNNLYQHVDVVEDEKENDFSLGKKLRIGNIEFTDLDEIIEEYIGEIVKKVNEMTYHDKFRSGTRDEVVQWLENYAKANPKRASYAFALNHKSPGYFLLLFKTNANSPLYTWHVKAVPKGFELNGYEYPDVNSLCNGFKTLIRNKQMQKQQPPADGGRHAAQPASYGGYQGYGQGYNQGYSQGYGQGYSGRQTQSYTPGAAGQYQY</sequence>
<dbReference type="GO" id="GO:0031491">
    <property type="term" value="F:nucleosome binding"/>
    <property type="evidence" value="ECO:0007669"/>
    <property type="project" value="EnsemblFungi"/>
</dbReference>
<feature type="compositionally biased region" description="Acidic residues" evidence="12">
    <location>
        <begin position="156"/>
        <end position="172"/>
    </location>
</feature>
<feature type="compositionally biased region" description="Basic residues" evidence="12">
    <location>
        <begin position="103"/>
        <end position="112"/>
    </location>
</feature>
<evidence type="ECO:0000256" key="7">
    <source>
        <dbReference type="ARBA" id="ARBA00023163"/>
    </source>
</evidence>
<dbReference type="InterPro" id="IPR012337">
    <property type="entry name" value="RNaseH-like_sf"/>
</dbReference>
<dbReference type="SUPFAM" id="SSF158832">
    <property type="entry name" value="Tex N-terminal region-like"/>
    <property type="match status" value="1"/>
</dbReference>
<dbReference type="CDD" id="cd09918">
    <property type="entry name" value="SH2_Nterm_SPT6_like"/>
    <property type="match status" value="1"/>
</dbReference>
<dbReference type="Pfam" id="PF14632">
    <property type="entry name" value="SPT6_acidic"/>
    <property type="match status" value="1"/>
</dbReference>
<dbReference type="InterPro" id="IPR036860">
    <property type="entry name" value="SH2_dom_sf"/>
</dbReference>
<evidence type="ECO:0000256" key="8">
    <source>
        <dbReference type="ARBA" id="ARBA00023242"/>
    </source>
</evidence>
<dbReference type="InterPro" id="IPR017072">
    <property type="entry name" value="TF_Spt6"/>
</dbReference>